<dbReference type="KEGG" id="srd:SD10_18320"/>
<name>A0A0E3ZXQ0_9BACT</name>
<dbReference type="STRING" id="1379870.SD10_18320"/>
<evidence type="ECO:0000256" key="1">
    <source>
        <dbReference type="ARBA" id="ARBA00004370"/>
    </source>
</evidence>
<dbReference type="InterPro" id="IPR039910">
    <property type="entry name" value="D15-like"/>
</dbReference>
<keyword evidence="3" id="KW-0732">Signal</keyword>
<keyword evidence="8" id="KW-1185">Reference proteome</keyword>
<keyword evidence="4" id="KW-0472">Membrane</keyword>
<evidence type="ECO:0000256" key="5">
    <source>
        <dbReference type="ARBA" id="ARBA00023237"/>
    </source>
</evidence>
<evidence type="ECO:0000313" key="7">
    <source>
        <dbReference type="EMBL" id="AKD56568.1"/>
    </source>
</evidence>
<dbReference type="RefSeq" id="WP_046575722.1">
    <property type="nucleotide sequence ID" value="NZ_CP010429.1"/>
</dbReference>
<organism evidence="7 8">
    <name type="scientific">Spirosoma radiotolerans</name>
    <dbReference type="NCBI Taxonomy" id="1379870"/>
    <lineage>
        <taxon>Bacteria</taxon>
        <taxon>Pseudomonadati</taxon>
        <taxon>Bacteroidota</taxon>
        <taxon>Cytophagia</taxon>
        <taxon>Cytophagales</taxon>
        <taxon>Cytophagaceae</taxon>
        <taxon>Spirosoma</taxon>
    </lineage>
</organism>
<dbReference type="PATRIC" id="fig|1379870.5.peg.3961"/>
<evidence type="ECO:0000259" key="6">
    <source>
        <dbReference type="Pfam" id="PF01103"/>
    </source>
</evidence>
<dbReference type="InterPro" id="IPR000184">
    <property type="entry name" value="Bac_surfAg_D15"/>
</dbReference>
<dbReference type="Proteomes" id="UP000033054">
    <property type="component" value="Chromosome"/>
</dbReference>
<dbReference type="Pfam" id="PF01103">
    <property type="entry name" value="Omp85"/>
    <property type="match status" value="1"/>
</dbReference>
<protein>
    <recommendedName>
        <fullName evidence="6">Bacterial surface antigen (D15) domain-containing protein</fullName>
    </recommendedName>
</protein>
<gene>
    <name evidence="7" type="ORF">SD10_18320</name>
</gene>
<dbReference type="EMBL" id="CP010429">
    <property type="protein sequence ID" value="AKD56568.1"/>
    <property type="molecule type" value="Genomic_DNA"/>
</dbReference>
<sequence>MIKMYDLGCKVSDWFAGYASYTLHATLRISLLLLVVSLSGCLSSKQLKTNGYILTAQTVRGNREISSENLLGLIPQKPNRRLLGLPITTQLWLYQLGQRRYDRDQALRNLQAKTNEFEQQSQLVANQPKELKKLNRRYGRQLKHLRQKAEEGNWVMRNLGEPPSYFSEKDAQANVVKMQKYLSDKGFFNAKTAYKLDTLRRIQIRVNYLVTENEGFYLRNIVYEIADPRVDSIVRQSFDKSKLQVGERFDFDNMSGERLRIETLLRDQGYYTFSRQYIRATDVDTVRRGNDRRFRDGLEPGDSSRRNVDVTLQIMNPPGQSAHPIYHIGQVEMQISAAESLPPVDRPIDSTGAVSLPVVPFIQFDTVNRNGVRYLLSGRNLSVRLLDSKILLRPNQLFSQSNYRDTQRQLFLLNQFKFVNLNFIDTTNRRLKTLITATPLDKYEATAEGGFTGLLYQGTGYPGGFGSLIFRVRNMFGGLETFETTLRYGLEAQTGFVPNPNNPKQVVYTSQELGVSSSLTFPQILFPGRFRFAFTRYAPRTQISLSFNNTFRPDFRRSLLRATMAYTWQTTPTKQFSFLIADINLINAGNGSVPVISEAFNKQLKDLTAQGSTVYLSFRRSLSSSFSFAYTYNTNIPGQNRRANFLRTVIESGGTTLNFVSDKTISRWSDTATGIGLQFYKFLRGNVDFRHYIPIRNRTTVAFRVNTGVAYGYGPDGGPVPYEKLFFAGGSNSVRAWLPRRLGPGSAFPYQTDPTVPAISNGQFIYLFEQPGNVLLEGSAELRGRLFHLGADVNGAIFVDAGNVWTLTDNPSRPGSVFRFNTFFPQIAVGTGVGLRLDFSFFVVRFDGGIKVWDPARKYYDAKEGTVDNRFILPKFSLAKLTSGPNPLVINFGIGYPF</sequence>
<dbReference type="PANTHER" id="PTHR12815:SF47">
    <property type="entry name" value="TRANSLOCATION AND ASSEMBLY MODULE SUBUNIT TAMA"/>
    <property type="match status" value="1"/>
</dbReference>
<dbReference type="HOGENOM" id="CLU_010929_0_0_10"/>
<accession>A0A0E3ZXQ0</accession>
<evidence type="ECO:0000313" key="8">
    <source>
        <dbReference type="Proteomes" id="UP000033054"/>
    </source>
</evidence>
<dbReference type="GO" id="GO:0019867">
    <property type="term" value="C:outer membrane"/>
    <property type="evidence" value="ECO:0007669"/>
    <property type="project" value="InterPro"/>
</dbReference>
<dbReference type="Gene3D" id="2.40.160.50">
    <property type="entry name" value="membrane protein fhac: a member of the omp85/tpsb transporter family"/>
    <property type="match status" value="1"/>
</dbReference>
<keyword evidence="2" id="KW-0812">Transmembrane</keyword>
<dbReference type="PANTHER" id="PTHR12815">
    <property type="entry name" value="SORTING AND ASSEMBLY MACHINERY SAMM50 PROTEIN FAMILY MEMBER"/>
    <property type="match status" value="1"/>
</dbReference>
<evidence type="ECO:0000256" key="2">
    <source>
        <dbReference type="ARBA" id="ARBA00022692"/>
    </source>
</evidence>
<dbReference type="OrthoDB" id="9814535at2"/>
<evidence type="ECO:0000256" key="4">
    <source>
        <dbReference type="ARBA" id="ARBA00023136"/>
    </source>
</evidence>
<proteinExistence type="predicted"/>
<comment type="subcellular location">
    <subcellularLocation>
        <location evidence="1">Membrane</location>
    </subcellularLocation>
</comment>
<feature type="domain" description="Bacterial surface antigen (D15)" evidence="6">
    <location>
        <begin position="485"/>
        <end position="857"/>
    </location>
</feature>
<dbReference type="AlphaFoldDB" id="A0A0E3ZXQ0"/>
<keyword evidence="5" id="KW-0998">Cell outer membrane</keyword>
<evidence type="ECO:0000256" key="3">
    <source>
        <dbReference type="ARBA" id="ARBA00022729"/>
    </source>
</evidence>
<reference evidence="7 8" key="1">
    <citation type="journal article" date="2014" name="Curr. Microbiol.">
        <title>Spirosoma radiotolerans sp. nov., a gamma-radiation-resistant bacterium isolated from gamma ray-irradiated soil.</title>
        <authorList>
            <person name="Lee J.J."/>
            <person name="Srinivasan S."/>
            <person name="Lim S."/>
            <person name="Joe M."/>
            <person name="Im S."/>
            <person name="Bae S.I."/>
            <person name="Park K.R."/>
            <person name="Han J.H."/>
            <person name="Park S.H."/>
            <person name="Joo B.M."/>
            <person name="Park S.J."/>
            <person name="Kim M.K."/>
        </authorList>
    </citation>
    <scope>NUCLEOTIDE SEQUENCE [LARGE SCALE GENOMIC DNA]</scope>
    <source>
        <strain evidence="7 8">DG5A</strain>
    </source>
</reference>